<proteinExistence type="predicted"/>
<dbReference type="GO" id="GO:0019628">
    <property type="term" value="P:urate catabolic process"/>
    <property type="evidence" value="ECO:0007669"/>
    <property type="project" value="UniProtKB-UniPathway"/>
</dbReference>
<dbReference type="EC" id="4.1.1.97" evidence="3"/>
<dbReference type="InterPro" id="IPR018020">
    <property type="entry name" value="OHCU_decarboxylase"/>
</dbReference>
<keyword evidence="9" id="KW-1185">Reference proteome</keyword>
<evidence type="ECO:0000256" key="4">
    <source>
        <dbReference type="ARBA" id="ARBA00022631"/>
    </source>
</evidence>
<dbReference type="Gene3D" id="1.10.3330.10">
    <property type="entry name" value="Oxo-4-hydroxy-4-carboxy-5-ureidoimidazoline decarboxylase"/>
    <property type="match status" value="1"/>
</dbReference>
<evidence type="ECO:0000259" key="7">
    <source>
        <dbReference type="Pfam" id="PF09349"/>
    </source>
</evidence>
<dbReference type="InterPro" id="IPR017580">
    <property type="entry name" value="OHCU_decarboxylase-1"/>
</dbReference>
<keyword evidence="4" id="KW-0659">Purine metabolism</keyword>
<dbReference type="InterPro" id="IPR036778">
    <property type="entry name" value="OHCU_decarboxylase_sf"/>
</dbReference>
<comment type="pathway">
    <text evidence="2">Purine metabolism; urate degradation; (S)-allantoin from urate: step 3/3.</text>
</comment>
<dbReference type="NCBIfam" id="TIGR03164">
    <property type="entry name" value="UHCUDC"/>
    <property type="match status" value="1"/>
</dbReference>
<organism evidence="8 9">
    <name type="scientific">Phreatobacter stygius</name>
    <dbReference type="NCBI Taxonomy" id="1940610"/>
    <lineage>
        <taxon>Bacteria</taxon>
        <taxon>Pseudomonadati</taxon>
        <taxon>Pseudomonadota</taxon>
        <taxon>Alphaproteobacteria</taxon>
        <taxon>Hyphomicrobiales</taxon>
        <taxon>Phreatobacteraceae</taxon>
        <taxon>Phreatobacter</taxon>
    </lineage>
</organism>
<evidence type="ECO:0000256" key="6">
    <source>
        <dbReference type="ARBA" id="ARBA00023239"/>
    </source>
</evidence>
<evidence type="ECO:0000256" key="1">
    <source>
        <dbReference type="ARBA" id="ARBA00001163"/>
    </source>
</evidence>
<evidence type="ECO:0000256" key="2">
    <source>
        <dbReference type="ARBA" id="ARBA00004754"/>
    </source>
</evidence>
<feature type="domain" description="Oxo-4-hydroxy-4-carboxy-5-ureidoimidazoline decarboxylase" evidence="7">
    <location>
        <begin position="12"/>
        <end position="170"/>
    </location>
</feature>
<dbReference type="GO" id="GO:0000255">
    <property type="term" value="P:allantoin metabolic process"/>
    <property type="evidence" value="ECO:0007669"/>
    <property type="project" value="InterPro"/>
</dbReference>
<dbReference type="PANTHER" id="PTHR43466">
    <property type="entry name" value="2-OXO-4-HYDROXY-4-CARBOXY-5-UREIDOIMIDAZOLINE DECARBOXYLASE-RELATED"/>
    <property type="match status" value="1"/>
</dbReference>
<comment type="catalytic activity">
    <reaction evidence="1">
        <text>5-hydroxy-2-oxo-4-ureido-2,5-dihydro-1H-imidazole-5-carboxylate + H(+) = (S)-allantoin + CO2</text>
        <dbReference type="Rhea" id="RHEA:26301"/>
        <dbReference type="ChEBI" id="CHEBI:15378"/>
        <dbReference type="ChEBI" id="CHEBI:15678"/>
        <dbReference type="ChEBI" id="CHEBI:16526"/>
        <dbReference type="ChEBI" id="CHEBI:58639"/>
        <dbReference type="EC" id="4.1.1.97"/>
    </reaction>
</comment>
<sequence length="174" mass="18773">MPTAAPRDLPTTLSRALFVTRFGGVWEHSPWIAEAAFDAGLPAGADTAEGLHALMTRVMRAADDGRKLDLIRAHPDLAGKLAAAGKLTAESSGEQASAGLDRLTDAERSTFTTLNDAYKAKFAFPFIMAVKGRSKDEIRRAFEIRLGNDLKTELATALAEIERIALIRLQALLP</sequence>
<dbReference type="KEGG" id="pstg:E8M01_11980"/>
<accession>A0A4D7AVC3</accession>
<gene>
    <name evidence="8" type="primary">uraD</name>
    <name evidence="8" type="ORF">E8M01_11980</name>
</gene>
<dbReference type="UniPathway" id="UPA00394">
    <property type="reaction ID" value="UER00652"/>
</dbReference>
<dbReference type="GO" id="GO:0006144">
    <property type="term" value="P:purine nucleobase metabolic process"/>
    <property type="evidence" value="ECO:0007669"/>
    <property type="project" value="UniProtKB-KW"/>
</dbReference>
<dbReference type="AlphaFoldDB" id="A0A4D7AVC3"/>
<dbReference type="SUPFAM" id="SSF158694">
    <property type="entry name" value="UraD-Like"/>
    <property type="match status" value="1"/>
</dbReference>
<dbReference type="OrthoDB" id="9800909at2"/>
<evidence type="ECO:0000313" key="8">
    <source>
        <dbReference type="EMBL" id="QCI64879.1"/>
    </source>
</evidence>
<evidence type="ECO:0000256" key="5">
    <source>
        <dbReference type="ARBA" id="ARBA00022793"/>
    </source>
</evidence>
<dbReference type="GO" id="GO:0051997">
    <property type="term" value="F:2-oxo-4-hydroxy-4-carboxy-5-ureidoimidazoline decarboxylase activity"/>
    <property type="evidence" value="ECO:0007669"/>
    <property type="project" value="UniProtKB-EC"/>
</dbReference>
<dbReference type="PANTHER" id="PTHR43466:SF1">
    <property type="entry name" value="2-OXO-4-HYDROXY-4-CARBOXY-5-UREIDOIMIDAZOLINE DECARBOXYLASE-RELATED"/>
    <property type="match status" value="1"/>
</dbReference>
<reference evidence="8 9" key="1">
    <citation type="submission" date="2019-04" db="EMBL/GenBank/DDBJ databases">
        <title>Phreatobacter aquaticus sp. nov.</title>
        <authorList>
            <person name="Choi A."/>
        </authorList>
    </citation>
    <scope>NUCLEOTIDE SEQUENCE [LARGE SCALE GENOMIC DNA]</scope>
    <source>
        <strain evidence="8 9">KCTC 52518</strain>
    </source>
</reference>
<protein>
    <recommendedName>
        <fullName evidence="3">2-oxo-4-hydroxy-4-carboxy-5-ureidoimidazoline decarboxylase</fullName>
        <ecNumber evidence="3">4.1.1.97</ecNumber>
    </recommendedName>
</protein>
<evidence type="ECO:0000313" key="9">
    <source>
        <dbReference type="Proteomes" id="UP000298781"/>
    </source>
</evidence>
<dbReference type="Proteomes" id="UP000298781">
    <property type="component" value="Chromosome"/>
</dbReference>
<keyword evidence="6 8" id="KW-0456">Lyase</keyword>
<dbReference type="Pfam" id="PF09349">
    <property type="entry name" value="OHCU_decarbox"/>
    <property type="match status" value="1"/>
</dbReference>
<dbReference type="EMBL" id="CP039690">
    <property type="protein sequence ID" value="QCI64879.1"/>
    <property type="molecule type" value="Genomic_DNA"/>
</dbReference>
<evidence type="ECO:0000256" key="3">
    <source>
        <dbReference type="ARBA" id="ARBA00012257"/>
    </source>
</evidence>
<name>A0A4D7AVC3_9HYPH</name>
<keyword evidence="5" id="KW-0210">Decarboxylase</keyword>